<keyword evidence="3" id="KW-1185">Reference proteome</keyword>
<dbReference type="Proteomes" id="UP000410492">
    <property type="component" value="Unassembled WGS sequence"/>
</dbReference>
<organism evidence="2 3">
    <name type="scientific">Callosobruchus maculatus</name>
    <name type="common">Southern cowpea weevil</name>
    <name type="synonym">Pulse bruchid</name>
    <dbReference type="NCBI Taxonomy" id="64391"/>
    <lineage>
        <taxon>Eukaryota</taxon>
        <taxon>Metazoa</taxon>
        <taxon>Ecdysozoa</taxon>
        <taxon>Arthropoda</taxon>
        <taxon>Hexapoda</taxon>
        <taxon>Insecta</taxon>
        <taxon>Pterygota</taxon>
        <taxon>Neoptera</taxon>
        <taxon>Endopterygota</taxon>
        <taxon>Coleoptera</taxon>
        <taxon>Polyphaga</taxon>
        <taxon>Cucujiformia</taxon>
        <taxon>Chrysomeloidea</taxon>
        <taxon>Chrysomelidae</taxon>
        <taxon>Bruchinae</taxon>
        <taxon>Bruchini</taxon>
        <taxon>Callosobruchus</taxon>
    </lineage>
</organism>
<reference evidence="2 3" key="1">
    <citation type="submission" date="2019-01" db="EMBL/GenBank/DDBJ databases">
        <authorList>
            <person name="Sayadi A."/>
        </authorList>
    </citation>
    <scope>NUCLEOTIDE SEQUENCE [LARGE SCALE GENOMIC DNA]</scope>
</reference>
<feature type="domain" description="Kazal-like" evidence="1">
    <location>
        <begin position="61"/>
        <end position="118"/>
    </location>
</feature>
<dbReference type="PROSITE" id="PS51465">
    <property type="entry name" value="KAZAL_2"/>
    <property type="match status" value="1"/>
</dbReference>
<dbReference type="InterPro" id="IPR036058">
    <property type="entry name" value="Kazal_dom_sf"/>
</dbReference>
<dbReference type="OrthoDB" id="6817055at2759"/>
<evidence type="ECO:0000313" key="3">
    <source>
        <dbReference type="Proteomes" id="UP000410492"/>
    </source>
</evidence>
<sequence length="125" mass="13435">MKKYLPYIIATYKNIKMKFALVLFFVLVLPVANLKQLLEGKGRTNISFSMPSKGSTKAALNKTKKDCITDCGDVYKPVCAGDGSGKGNKSFGSECVLTKYNCESGNQLKVVSQGECPGGGGVRLQ</sequence>
<dbReference type="CDD" id="cd00104">
    <property type="entry name" value="KAZAL_FS"/>
    <property type="match status" value="1"/>
</dbReference>
<dbReference type="SUPFAM" id="SSF100895">
    <property type="entry name" value="Kazal-type serine protease inhibitors"/>
    <property type="match status" value="1"/>
</dbReference>
<dbReference type="Pfam" id="PF07648">
    <property type="entry name" value="Kazal_2"/>
    <property type="match status" value="1"/>
</dbReference>
<dbReference type="Gene3D" id="3.30.60.30">
    <property type="match status" value="1"/>
</dbReference>
<evidence type="ECO:0000259" key="1">
    <source>
        <dbReference type="PROSITE" id="PS51465"/>
    </source>
</evidence>
<evidence type="ECO:0000313" key="2">
    <source>
        <dbReference type="EMBL" id="VEN51323.1"/>
    </source>
</evidence>
<dbReference type="SMART" id="SM00280">
    <property type="entry name" value="KAZAL"/>
    <property type="match status" value="1"/>
</dbReference>
<dbReference type="InterPro" id="IPR002350">
    <property type="entry name" value="Kazal_dom"/>
</dbReference>
<protein>
    <recommendedName>
        <fullName evidence="1">Kazal-like domain-containing protein</fullName>
    </recommendedName>
</protein>
<dbReference type="EMBL" id="CAACVG010008876">
    <property type="protein sequence ID" value="VEN51323.1"/>
    <property type="molecule type" value="Genomic_DNA"/>
</dbReference>
<dbReference type="AlphaFoldDB" id="A0A653CW58"/>
<proteinExistence type="predicted"/>
<accession>A0A653CW58</accession>
<gene>
    <name evidence="2" type="ORF">CALMAC_LOCUS11829</name>
</gene>
<name>A0A653CW58_CALMS</name>